<evidence type="ECO:0000256" key="1">
    <source>
        <dbReference type="ARBA" id="ARBA00004477"/>
    </source>
</evidence>
<evidence type="ECO:0000256" key="3">
    <source>
        <dbReference type="ARBA" id="ARBA00022670"/>
    </source>
</evidence>
<evidence type="ECO:0000313" key="15">
    <source>
        <dbReference type="EMBL" id="KAK6759103.1"/>
    </source>
</evidence>
<feature type="transmembrane region" description="Helical" evidence="13">
    <location>
        <begin position="319"/>
        <end position="337"/>
    </location>
</feature>
<feature type="transmembrane region" description="Helical" evidence="13">
    <location>
        <begin position="232"/>
        <end position="250"/>
    </location>
</feature>
<evidence type="ECO:0000256" key="5">
    <source>
        <dbReference type="ARBA" id="ARBA00022801"/>
    </source>
</evidence>
<evidence type="ECO:0000256" key="2">
    <source>
        <dbReference type="ARBA" id="ARBA00006897"/>
    </source>
</evidence>
<evidence type="ECO:0000256" key="13">
    <source>
        <dbReference type="SAM" id="Phobius"/>
    </source>
</evidence>
<evidence type="ECO:0000256" key="12">
    <source>
        <dbReference type="ARBA" id="ARBA00049763"/>
    </source>
</evidence>
<sequence>MLLVEEKRTGKFVAERNAFAVNRYAGEYYSRKQVLLEITHEIMGCGASISLAVLFPLSYVGLLHIADHKGTDRNDPLSIRKRFIAAVVNNVLSVTITYGVLSQRGDPSPLRSMGFRAEGTIAALILPAVLVAVLYTGQWLMMYLDGHLWSNFSLSEWKASFCQPTWIRDAIMAPVTEEIAFRCCCASLLSGCLSPLMTIIVCPLPFASSHFHHVGDDRRRGFSLSEATARRAFQFAYTYAFGAYATYLFLSTGHALAPIVTHAMCNSLGLPMFTEIATFTHRWQRGLLWAAYAAGTCGFIVLLGPLTKAELYQRWLSEVFVFVIVSFCMHHIANLVHSYGNEM</sequence>
<keyword evidence="7 13" id="KW-1133">Transmembrane helix</keyword>
<keyword evidence="6" id="KW-0256">Endoplasmic reticulum</keyword>
<organism evidence="15 16">
    <name type="scientific">Necator americanus</name>
    <name type="common">Human hookworm</name>
    <dbReference type="NCBI Taxonomy" id="51031"/>
    <lineage>
        <taxon>Eukaryota</taxon>
        <taxon>Metazoa</taxon>
        <taxon>Ecdysozoa</taxon>
        <taxon>Nematoda</taxon>
        <taxon>Chromadorea</taxon>
        <taxon>Rhabditida</taxon>
        <taxon>Rhabditina</taxon>
        <taxon>Rhabditomorpha</taxon>
        <taxon>Strongyloidea</taxon>
        <taxon>Ancylostomatidae</taxon>
        <taxon>Bunostominae</taxon>
        <taxon>Necator</taxon>
    </lineage>
</organism>
<comment type="similarity">
    <text evidence="2">Belongs to the peptidase U48 family.</text>
</comment>
<reference evidence="15 16" key="1">
    <citation type="submission" date="2023-08" db="EMBL/GenBank/DDBJ databases">
        <title>A Necator americanus chromosomal reference genome.</title>
        <authorList>
            <person name="Ilik V."/>
            <person name="Petrzelkova K.J."/>
            <person name="Pardy F."/>
            <person name="Fuh T."/>
            <person name="Niatou-Singa F.S."/>
            <person name="Gouil Q."/>
            <person name="Baker L."/>
            <person name="Ritchie M.E."/>
            <person name="Jex A.R."/>
            <person name="Gazzola D."/>
            <person name="Li H."/>
            <person name="Toshio Fujiwara R."/>
            <person name="Zhan B."/>
            <person name="Aroian R.V."/>
            <person name="Pafco B."/>
            <person name="Schwarz E.M."/>
        </authorList>
    </citation>
    <scope>NUCLEOTIDE SEQUENCE [LARGE SCALE GENOMIC DNA]</scope>
    <source>
        <strain evidence="15 16">Aroian</strain>
        <tissue evidence="15">Whole animal</tissue>
    </source>
</reference>
<comment type="caution">
    <text evidence="15">The sequence shown here is derived from an EMBL/GenBank/DDBJ whole genome shotgun (WGS) entry which is preliminary data.</text>
</comment>
<keyword evidence="4 13" id="KW-0812">Transmembrane</keyword>
<feature type="transmembrane region" description="Helical" evidence="13">
    <location>
        <begin position="121"/>
        <end position="144"/>
    </location>
</feature>
<evidence type="ECO:0000256" key="7">
    <source>
        <dbReference type="ARBA" id="ARBA00022989"/>
    </source>
</evidence>
<gene>
    <name evidence="15" type="primary">Necator_chrV.g21159</name>
    <name evidence="15" type="ORF">RB195_016366</name>
</gene>
<feature type="domain" description="CAAX prenyl protease 2/Lysostaphin resistance protein A-like" evidence="14">
    <location>
        <begin position="165"/>
        <end position="267"/>
    </location>
</feature>
<evidence type="ECO:0000256" key="4">
    <source>
        <dbReference type="ARBA" id="ARBA00022692"/>
    </source>
</evidence>
<protein>
    <recommendedName>
        <fullName evidence="12">CAAX prenyl protease 2</fullName>
        <ecNumber evidence="11">3.4.26.1</ecNumber>
    </recommendedName>
    <alternativeName>
        <fullName evidence="9">Farnesylated proteins-converting enzyme 2</fullName>
    </alternativeName>
</protein>
<dbReference type="Pfam" id="PF02517">
    <property type="entry name" value="Rce1-like"/>
    <property type="match status" value="1"/>
</dbReference>
<keyword evidence="16" id="KW-1185">Reference proteome</keyword>
<feature type="transmembrane region" description="Helical" evidence="13">
    <location>
        <begin position="38"/>
        <end position="62"/>
    </location>
</feature>
<comment type="subcellular location">
    <subcellularLocation>
        <location evidence="1">Endoplasmic reticulum membrane</location>
        <topology evidence="1">Multi-pass membrane protein</topology>
    </subcellularLocation>
</comment>
<dbReference type="PANTHER" id="PTHR13046:SF0">
    <property type="entry name" value="CAAX PRENYL PROTEASE 2"/>
    <property type="match status" value="1"/>
</dbReference>
<dbReference type="InterPro" id="IPR039731">
    <property type="entry name" value="Rce1"/>
</dbReference>
<keyword evidence="5" id="KW-0378">Hydrolase</keyword>
<dbReference type="EMBL" id="JAVFWL010000005">
    <property type="protein sequence ID" value="KAK6759103.1"/>
    <property type="molecule type" value="Genomic_DNA"/>
</dbReference>
<evidence type="ECO:0000256" key="6">
    <source>
        <dbReference type="ARBA" id="ARBA00022824"/>
    </source>
</evidence>
<feature type="transmembrane region" description="Helical" evidence="13">
    <location>
        <begin position="286"/>
        <end position="307"/>
    </location>
</feature>
<name>A0ABR1E8Z2_NECAM</name>
<comment type="catalytic activity">
    <reaction evidence="10">
        <text>Hydrolyzes the peptide bond -P2-(S-farnesyl or geranylgeranyl)C-P1'-P2'-P3'-COOH where P1' and P2' are amino acids with aliphatic sidechains and P3' is any C-terminal residue.</text>
        <dbReference type="EC" id="3.4.26.1"/>
    </reaction>
</comment>
<evidence type="ECO:0000256" key="10">
    <source>
        <dbReference type="ARBA" id="ARBA00047280"/>
    </source>
</evidence>
<keyword evidence="8 13" id="KW-0472">Membrane</keyword>
<evidence type="ECO:0000259" key="14">
    <source>
        <dbReference type="Pfam" id="PF02517"/>
    </source>
</evidence>
<proteinExistence type="inferred from homology"/>
<evidence type="ECO:0000313" key="16">
    <source>
        <dbReference type="Proteomes" id="UP001303046"/>
    </source>
</evidence>
<dbReference type="InterPro" id="IPR003675">
    <property type="entry name" value="Rce1/LyrA-like_dom"/>
</dbReference>
<feature type="transmembrane region" description="Helical" evidence="13">
    <location>
        <begin position="83"/>
        <end position="101"/>
    </location>
</feature>
<accession>A0ABR1E8Z2</accession>
<dbReference type="PANTHER" id="PTHR13046">
    <property type="entry name" value="PROTEASE U48 CAAX PRENYL PROTEASE RCE1"/>
    <property type="match status" value="1"/>
</dbReference>
<keyword evidence="3" id="KW-0645">Protease</keyword>
<dbReference type="Proteomes" id="UP001303046">
    <property type="component" value="Unassembled WGS sequence"/>
</dbReference>
<evidence type="ECO:0000256" key="11">
    <source>
        <dbReference type="ARBA" id="ARBA00049729"/>
    </source>
</evidence>
<evidence type="ECO:0000256" key="8">
    <source>
        <dbReference type="ARBA" id="ARBA00023136"/>
    </source>
</evidence>
<dbReference type="EC" id="3.4.26.1" evidence="11"/>
<evidence type="ECO:0000256" key="9">
    <source>
        <dbReference type="ARBA" id="ARBA00032607"/>
    </source>
</evidence>